<proteinExistence type="inferred from homology"/>
<organism evidence="2 3">
    <name type="scientific">Oceanisphaera marina</name>
    <dbReference type="NCBI Taxonomy" id="2017550"/>
    <lineage>
        <taxon>Bacteria</taxon>
        <taxon>Pseudomonadati</taxon>
        <taxon>Pseudomonadota</taxon>
        <taxon>Gammaproteobacteria</taxon>
        <taxon>Aeromonadales</taxon>
        <taxon>Aeromonadaceae</taxon>
        <taxon>Oceanisphaera</taxon>
    </lineage>
</organism>
<keyword evidence="1" id="KW-1003">Cell membrane</keyword>
<comment type="similarity">
    <text evidence="1">Belongs to the SURF1 family.</text>
</comment>
<dbReference type="CDD" id="cd06662">
    <property type="entry name" value="SURF1"/>
    <property type="match status" value="1"/>
</dbReference>
<feature type="transmembrane region" description="Helical" evidence="1">
    <location>
        <begin position="202"/>
        <end position="221"/>
    </location>
</feature>
<keyword evidence="3" id="KW-1185">Reference proteome</keyword>
<keyword evidence="1" id="KW-1133">Transmembrane helix</keyword>
<comment type="subcellular location">
    <subcellularLocation>
        <location evidence="1">Cell membrane</location>
        <topology evidence="1">Multi-pass membrane protein</topology>
    </subcellularLocation>
</comment>
<dbReference type="InterPro" id="IPR002994">
    <property type="entry name" value="Surf1/Shy1"/>
</dbReference>
<dbReference type="RefSeq" id="WP_229667837.1">
    <property type="nucleotide sequence ID" value="NZ_BMKE01000009.1"/>
</dbReference>
<evidence type="ECO:0000313" key="3">
    <source>
        <dbReference type="Proteomes" id="UP000646152"/>
    </source>
</evidence>
<dbReference type="EMBL" id="BMKE01000009">
    <property type="protein sequence ID" value="GGB41538.1"/>
    <property type="molecule type" value="Genomic_DNA"/>
</dbReference>
<dbReference type="Pfam" id="PF02104">
    <property type="entry name" value="SURF1"/>
    <property type="match status" value="1"/>
</dbReference>
<reference evidence="3" key="1">
    <citation type="journal article" date="2019" name="Int. J. Syst. Evol. Microbiol.">
        <title>The Global Catalogue of Microorganisms (GCM) 10K type strain sequencing project: providing services to taxonomists for standard genome sequencing and annotation.</title>
        <authorList>
            <consortium name="The Broad Institute Genomics Platform"/>
            <consortium name="The Broad Institute Genome Sequencing Center for Infectious Disease"/>
            <person name="Wu L."/>
            <person name="Ma J."/>
        </authorList>
    </citation>
    <scope>NUCLEOTIDE SEQUENCE [LARGE SCALE GENOMIC DNA]</scope>
    <source>
        <strain evidence="3">CGMCC 1.15923</strain>
    </source>
</reference>
<sequence length="227" mass="24977">MLSIGKSGGLLVLTAMISLLMIAMGIWQLSRADEKRLLLLEWQQRHDLELSLSDALAIEAPFGYQLAVNGHFLAGGDIWLDNQIEGGRAGYRLVRPLQTRHGLLAVDSGWWPAPPSRQQLPSVAPLPAAAQLTGHIVRPYAPPLALGEVLFDPSHPVVAALAPSLLAQIWGEPVLPFVLKMDAEQGGWQPVVMGPERHTGYAVQWFAMTLAVWVAAAWYYWRQHDEA</sequence>
<accession>A0ABQ1IIQ4</accession>
<protein>
    <recommendedName>
        <fullName evidence="1">SURF1-like protein</fullName>
    </recommendedName>
</protein>
<comment type="caution">
    <text evidence="1">Lacks conserved residue(s) required for the propagation of feature annotation.</text>
</comment>
<keyword evidence="1" id="KW-0812">Transmembrane</keyword>
<dbReference type="PROSITE" id="PS50895">
    <property type="entry name" value="SURF1"/>
    <property type="match status" value="1"/>
</dbReference>
<name>A0ABQ1IIQ4_9GAMM</name>
<evidence type="ECO:0000313" key="2">
    <source>
        <dbReference type="EMBL" id="GGB41538.1"/>
    </source>
</evidence>
<keyword evidence="1" id="KW-0472">Membrane</keyword>
<dbReference type="Proteomes" id="UP000646152">
    <property type="component" value="Unassembled WGS sequence"/>
</dbReference>
<comment type="caution">
    <text evidence="2">The sequence shown here is derived from an EMBL/GenBank/DDBJ whole genome shotgun (WGS) entry which is preliminary data.</text>
</comment>
<evidence type="ECO:0000256" key="1">
    <source>
        <dbReference type="RuleBase" id="RU363076"/>
    </source>
</evidence>
<gene>
    <name evidence="2" type="ORF">GCM10011502_13560</name>
</gene>